<dbReference type="GO" id="GO:0004523">
    <property type="term" value="F:RNA-DNA hybrid ribonuclease activity"/>
    <property type="evidence" value="ECO:0007669"/>
    <property type="project" value="InterPro"/>
</dbReference>
<dbReference type="CDD" id="cd06222">
    <property type="entry name" value="RNase_H_like"/>
    <property type="match status" value="1"/>
</dbReference>
<dbReference type="Pfam" id="PF13456">
    <property type="entry name" value="RVT_3"/>
    <property type="match status" value="1"/>
</dbReference>
<sequence length="284" mass="31136">TESEIKGQAGGDGFTDSELATPNGNNGSAIESLSRPSSVLQGLIDVSVADPIGGLNPSRHTAISFKDLKNPNDDISTEIMGDFNVILSPDDKKSDRGTGKKSYEIVKASLIWAQQFEPFLNRYKVIPLNSVVHSHSEGNWVHLFSDRAVARDFGNASAGELVRDSFGKWIFGFNRYLGKCSPFEAEFWGILDKLLILLGYKGANIRTDNLEVVKALSMKGLVDLGITLLRRIQKLMSSGGQWVTRYVPRECNSIADRLAKLGLVWQSSLQIIEVPPDAVSLVLQ</sequence>
<evidence type="ECO:0000313" key="4">
    <source>
        <dbReference type="Proteomes" id="UP000593568"/>
    </source>
</evidence>
<dbReference type="SUPFAM" id="SSF53098">
    <property type="entry name" value="Ribonuclease H-like"/>
    <property type="match status" value="1"/>
</dbReference>
<dbReference type="InterPro" id="IPR012337">
    <property type="entry name" value="RNaseH-like_sf"/>
</dbReference>
<feature type="non-terminal residue" evidence="3">
    <location>
        <position position="1"/>
    </location>
</feature>
<evidence type="ECO:0000256" key="1">
    <source>
        <dbReference type="SAM" id="MobiDB-lite"/>
    </source>
</evidence>
<feature type="region of interest" description="Disordered" evidence="1">
    <location>
        <begin position="1"/>
        <end position="32"/>
    </location>
</feature>
<name>A0A7J9DWM1_9ROSI</name>
<keyword evidence="4" id="KW-1185">Reference proteome</keyword>
<dbReference type="InterPro" id="IPR002156">
    <property type="entry name" value="RNaseH_domain"/>
</dbReference>
<evidence type="ECO:0000313" key="3">
    <source>
        <dbReference type="EMBL" id="MBA0765162.1"/>
    </source>
</evidence>
<dbReference type="PANTHER" id="PTHR47723:SF19">
    <property type="entry name" value="POLYNUCLEOTIDYL TRANSFERASE, RIBONUCLEASE H-LIKE SUPERFAMILY PROTEIN"/>
    <property type="match status" value="1"/>
</dbReference>
<accession>A0A7J9DWM1</accession>
<dbReference type="PANTHER" id="PTHR47723">
    <property type="entry name" value="OS05G0353850 PROTEIN"/>
    <property type="match status" value="1"/>
</dbReference>
<dbReference type="EMBL" id="JABEZW010000005">
    <property type="protein sequence ID" value="MBA0765162.1"/>
    <property type="molecule type" value="Genomic_DNA"/>
</dbReference>
<evidence type="ECO:0000259" key="2">
    <source>
        <dbReference type="Pfam" id="PF13456"/>
    </source>
</evidence>
<gene>
    <name evidence="3" type="ORF">Gotri_014411</name>
</gene>
<dbReference type="Gene3D" id="3.30.420.10">
    <property type="entry name" value="Ribonuclease H-like superfamily/Ribonuclease H"/>
    <property type="match status" value="1"/>
</dbReference>
<feature type="domain" description="RNase H type-1" evidence="2">
    <location>
        <begin position="151"/>
        <end position="261"/>
    </location>
</feature>
<organism evidence="3 4">
    <name type="scientific">Gossypium trilobum</name>
    <dbReference type="NCBI Taxonomy" id="34281"/>
    <lineage>
        <taxon>Eukaryota</taxon>
        <taxon>Viridiplantae</taxon>
        <taxon>Streptophyta</taxon>
        <taxon>Embryophyta</taxon>
        <taxon>Tracheophyta</taxon>
        <taxon>Spermatophyta</taxon>
        <taxon>Magnoliopsida</taxon>
        <taxon>eudicotyledons</taxon>
        <taxon>Gunneridae</taxon>
        <taxon>Pentapetalae</taxon>
        <taxon>rosids</taxon>
        <taxon>malvids</taxon>
        <taxon>Malvales</taxon>
        <taxon>Malvaceae</taxon>
        <taxon>Malvoideae</taxon>
        <taxon>Gossypium</taxon>
    </lineage>
</organism>
<feature type="compositionally biased region" description="Polar residues" evidence="1">
    <location>
        <begin position="18"/>
        <end position="32"/>
    </location>
</feature>
<dbReference type="GO" id="GO:0003676">
    <property type="term" value="F:nucleic acid binding"/>
    <property type="evidence" value="ECO:0007669"/>
    <property type="project" value="InterPro"/>
</dbReference>
<dbReference type="InterPro" id="IPR053151">
    <property type="entry name" value="RNase_H-like"/>
</dbReference>
<dbReference type="InterPro" id="IPR036397">
    <property type="entry name" value="RNaseH_sf"/>
</dbReference>
<proteinExistence type="predicted"/>
<protein>
    <recommendedName>
        <fullName evidence="2">RNase H type-1 domain-containing protein</fullName>
    </recommendedName>
</protein>
<dbReference type="InterPro" id="IPR044730">
    <property type="entry name" value="RNase_H-like_dom_plant"/>
</dbReference>
<reference evidence="3 4" key="1">
    <citation type="journal article" date="2019" name="Genome Biol. Evol.">
        <title>Insights into the evolution of the New World diploid cottons (Gossypium, subgenus Houzingenia) based on genome sequencing.</title>
        <authorList>
            <person name="Grover C.E."/>
            <person name="Arick M.A. 2nd"/>
            <person name="Thrash A."/>
            <person name="Conover J.L."/>
            <person name="Sanders W.S."/>
            <person name="Peterson D.G."/>
            <person name="Frelichowski J.E."/>
            <person name="Scheffler J.A."/>
            <person name="Scheffler B.E."/>
            <person name="Wendel J.F."/>
        </authorList>
    </citation>
    <scope>NUCLEOTIDE SEQUENCE [LARGE SCALE GENOMIC DNA]</scope>
    <source>
        <strain evidence="3">8</strain>
        <tissue evidence="3">Leaf</tissue>
    </source>
</reference>
<dbReference type="Proteomes" id="UP000593568">
    <property type="component" value="Unassembled WGS sequence"/>
</dbReference>
<comment type="caution">
    <text evidence="3">The sequence shown here is derived from an EMBL/GenBank/DDBJ whole genome shotgun (WGS) entry which is preliminary data.</text>
</comment>
<dbReference type="AlphaFoldDB" id="A0A7J9DWM1"/>